<evidence type="ECO:0000313" key="4">
    <source>
        <dbReference type="EMBL" id="MDC5699228.1"/>
    </source>
</evidence>
<accession>A0ABT5GMD6</accession>
<dbReference type="PANTHER" id="PTHR46018:SF2">
    <property type="entry name" value="ZINC PHOSPHODIESTERASE ELAC PROTEIN 1"/>
    <property type="match status" value="1"/>
</dbReference>
<organism evidence="4 5">
    <name type="scientific">Intrasporangium calvum</name>
    <dbReference type="NCBI Taxonomy" id="53358"/>
    <lineage>
        <taxon>Bacteria</taxon>
        <taxon>Bacillati</taxon>
        <taxon>Actinomycetota</taxon>
        <taxon>Actinomycetes</taxon>
        <taxon>Micrococcales</taxon>
        <taxon>Intrasporangiaceae</taxon>
        <taxon>Intrasporangium</taxon>
    </lineage>
</organism>
<evidence type="ECO:0000256" key="2">
    <source>
        <dbReference type="ARBA" id="ARBA00022801"/>
    </source>
</evidence>
<dbReference type="CDD" id="cd07719">
    <property type="entry name" value="arylsulfatase_AtsA-like_MBL-fold"/>
    <property type="match status" value="1"/>
</dbReference>
<protein>
    <submittedName>
        <fullName evidence="4">MBL fold metallo-hydrolase</fullName>
    </submittedName>
</protein>
<proteinExistence type="predicted"/>
<evidence type="ECO:0000313" key="5">
    <source>
        <dbReference type="Proteomes" id="UP001150259"/>
    </source>
</evidence>
<dbReference type="Proteomes" id="UP001150259">
    <property type="component" value="Unassembled WGS sequence"/>
</dbReference>
<keyword evidence="5" id="KW-1185">Reference proteome</keyword>
<dbReference type="InterPro" id="IPR001279">
    <property type="entry name" value="Metallo-B-lactamas"/>
</dbReference>
<dbReference type="InterPro" id="IPR044094">
    <property type="entry name" value="AtsA-like_MBL-fold"/>
</dbReference>
<keyword evidence="1" id="KW-0540">Nuclease</keyword>
<evidence type="ECO:0000259" key="3">
    <source>
        <dbReference type="Pfam" id="PF00753"/>
    </source>
</evidence>
<dbReference type="EMBL" id="JAPFQL010000120">
    <property type="protein sequence ID" value="MDC5699228.1"/>
    <property type="molecule type" value="Genomic_DNA"/>
</dbReference>
<keyword evidence="2" id="KW-0378">Hydrolase</keyword>
<evidence type="ECO:0000256" key="1">
    <source>
        <dbReference type="ARBA" id="ARBA00022759"/>
    </source>
</evidence>
<dbReference type="Gene3D" id="3.60.15.10">
    <property type="entry name" value="Ribonuclease Z/Hydroxyacylglutathione hydrolase-like"/>
    <property type="match status" value="1"/>
</dbReference>
<feature type="domain" description="Metallo-beta-lactamase" evidence="3">
    <location>
        <begin position="51"/>
        <end position="169"/>
    </location>
</feature>
<comment type="caution">
    <text evidence="4">The sequence shown here is derived from an EMBL/GenBank/DDBJ whole genome shotgun (WGS) entry which is preliminary data.</text>
</comment>
<dbReference type="InterPro" id="IPR036866">
    <property type="entry name" value="RibonucZ/Hydroxyglut_hydro"/>
</dbReference>
<keyword evidence="1" id="KW-0255">Endonuclease</keyword>
<dbReference type="RefSeq" id="WP_272463786.1">
    <property type="nucleotide sequence ID" value="NZ_JAPFQL010000120.1"/>
</dbReference>
<sequence length="369" mass="38668">MLGLVLAQSGTAQASSTSPVHRRSGARTKAVLVGTAGGPIWRQAGGRRGISTVVEVEGARYLVDAGHGSAAGLFDAGLIGSADGKNDLTAFRAGFITHLHSDHVTDLATLLVQGFIAGGLGSASAPFRVYGPGDRGQLPHVFPPNRPEPAPFNPEEPTPGTASMVRQLLAAFATDVNDRMFDATSPRIDTVIEGSDITLPAGVTPNFTGPPQPMRPFVVYGDDRVEVSATLVDHGQMVPSFAYRFTSDTGSIVVSGDTTLTPNLLEMADGCDVLLHEVIDYDTINASINGLPVPDAVKEAFRNHMFGAHTTEAQLAELLREIQVGTLVLHHMVPGDIANGGWARVAERLGTGARREVIAGTDGLVVGAR</sequence>
<dbReference type="SUPFAM" id="SSF56281">
    <property type="entry name" value="Metallo-hydrolase/oxidoreductase"/>
    <property type="match status" value="1"/>
</dbReference>
<dbReference type="Pfam" id="PF00753">
    <property type="entry name" value="Lactamase_B"/>
    <property type="match status" value="1"/>
</dbReference>
<reference evidence="4 5" key="1">
    <citation type="submission" date="2022-11" db="EMBL/GenBank/DDBJ databases">
        <title>Anaerobic phenanthrene biodegradation by a DNRA strain PheN6.</title>
        <authorList>
            <person name="Zhang Z."/>
        </authorList>
    </citation>
    <scope>NUCLEOTIDE SEQUENCE [LARGE SCALE GENOMIC DNA]</scope>
    <source>
        <strain evidence="4 5">PheN6</strain>
    </source>
</reference>
<name>A0ABT5GMD6_9MICO</name>
<gene>
    <name evidence="4" type="ORF">OO014_18420</name>
</gene>
<dbReference type="PANTHER" id="PTHR46018">
    <property type="entry name" value="ZINC PHOSPHODIESTERASE ELAC PROTEIN 1"/>
    <property type="match status" value="1"/>
</dbReference>